<name>A0A2S9YSU8_9BACT</name>
<dbReference type="InterPro" id="IPR036249">
    <property type="entry name" value="Thioredoxin-like_sf"/>
</dbReference>
<proteinExistence type="predicted"/>
<evidence type="ECO:0000259" key="1">
    <source>
        <dbReference type="Pfam" id="PF13417"/>
    </source>
</evidence>
<dbReference type="PANTHER" id="PTHR12289:SF67">
    <property type="match status" value="1"/>
</dbReference>
<dbReference type="InterPro" id="IPR004045">
    <property type="entry name" value="Glutathione_S-Trfase_N"/>
</dbReference>
<dbReference type="Gene3D" id="3.40.30.10">
    <property type="entry name" value="Glutaredoxin"/>
    <property type="match status" value="1"/>
</dbReference>
<comment type="caution">
    <text evidence="2">The sequence shown here is derived from an EMBL/GenBank/DDBJ whole genome shotgun (WGS) entry which is preliminary data.</text>
</comment>
<dbReference type="RefSeq" id="WP_106089097.1">
    <property type="nucleotide sequence ID" value="NZ_PVNL01000044.1"/>
</dbReference>
<dbReference type="EMBL" id="PVNL01000044">
    <property type="protein sequence ID" value="PRQ08112.1"/>
    <property type="molecule type" value="Genomic_DNA"/>
</dbReference>
<dbReference type="Proteomes" id="UP000238823">
    <property type="component" value="Unassembled WGS sequence"/>
</dbReference>
<organism evidence="2 3">
    <name type="scientific">Enhygromyxa salina</name>
    <dbReference type="NCBI Taxonomy" id="215803"/>
    <lineage>
        <taxon>Bacteria</taxon>
        <taxon>Pseudomonadati</taxon>
        <taxon>Myxococcota</taxon>
        <taxon>Polyangia</taxon>
        <taxon>Nannocystales</taxon>
        <taxon>Nannocystaceae</taxon>
        <taxon>Enhygromyxa</taxon>
    </lineage>
</organism>
<dbReference type="PANTHER" id="PTHR12289">
    <property type="entry name" value="METAXIN RELATED"/>
    <property type="match status" value="1"/>
</dbReference>
<dbReference type="CDD" id="cd00299">
    <property type="entry name" value="GST_C_family"/>
    <property type="match status" value="1"/>
</dbReference>
<protein>
    <recommendedName>
        <fullName evidence="1">GST N-terminal domain-containing protein</fullName>
    </recommendedName>
</protein>
<reference evidence="2 3" key="1">
    <citation type="submission" date="2018-03" db="EMBL/GenBank/DDBJ databases">
        <title>Draft Genome Sequences of the Obligatory Marine Myxobacteria Enhygromyxa salina SWB007.</title>
        <authorList>
            <person name="Poehlein A."/>
            <person name="Moghaddam J.A."/>
            <person name="Harms H."/>
            <person name="Alanjari M."/>
            <person name="Koenig G.M."/>
            <person name="Daniel R."/>
            <person name="Schaeberle T.F."/>
        </authorList>
    </citation>
    <scope>NUCLEOTIDE SEQUENCE [LARGE SCALE GENOMIC DNA]</scope>
    <source>
        <strain evidence="2 3">SWB007</strain>
    </source>
</reference>
<accession>A0A2S9YSU8</accession>
<dbReference type="Gene3D" id="1.20.1050.10">
    <property type="match status" value="1"/>
</dbReference>
<dbReference type="InterPro" id="IPR050931">
    <property type="entry name" value="Mito_Protein_Transport_Metaxin"/>
</dbReference>
<dbReference type="OrthoDB" id="7054557at2"/>
<feature type="domain" description="GST N-terminal" evidence="1">
    <location>
        <begin position="7"/>
        <end position="81"/>
    </location>
</feature>
<sequence>MPKPYTLIAAEVSLYSGKARAYLRYKRVGFDELFASRKVLVEIVRPKTGLAMIPVLLTPSGEAVQDTTAIIDHVEAVHPARSVYPSTPLLRLASLLLELYGDEWLLLPAMHYRWHYKRQNLGLILSEFGKIIAPGLPAILHPLAGLPLAAYFGGNYGRALGINRHNRAAIERSYEAFLADFDAHLAEHPFLLGSRPSVGDFGFMGPLYAHLYRDPAPGQLMRRTAPRVADWVERMNAPTTSDDEPGRFAADDEPPRSLDPIFRRLFTEHWPVVADTLAAVDRWVRAHPDKARISRFVGEHSFTIDGATTTRWIQSFTQWMAQRPLDAYHALAPDDRARADRWLARVGGDQALRSQPRTRVERVHNRLVPIRAQSG</sequence>
<gene>
    <name evidence="2" type="ORF">ENSA7_20840</name>
</gene>
<dbReference type="SUPFAM" id="SSF52833">
    <property type="entry name" value="Thioredoxin-like"/>
    <property type="match status" value="1"/>
</dbReference>
<dbReference type="Pfam" id="PF13410">
    <property type="entry name" value="GST_C_2"/>
    <property type="match status" value="1"/>
</dbReference>
<evidence type="ECO:0000313" key="3">
    <source>
        <dbReference type="Proteomes" id="UP000238823"/>
    </source>
</evidence>
<dbReference type="InterPro" id="IPR036282">
    <property type="entry name" value="Glutathione-S-Trfase_C_sf"/>
</dbReference>
<dbReference type="Pfam" id="PF13417">
    <property type="entry name" value="GST_N_3"/>
    <property type="match status" value="1"/>
</dbReference>
<dbReference type="AlphaFoldDB" id="A0A2S9YSU8"/>
<dbReference type="GO" id="GO:0005737">
    <property type="term" value="C:cytoplasm"/>
    <property type="evidence" value="ECO:0007669"/>
    <property type="project" value="TreeGrafter"/>
</dbReference>
<evidence type="ECO:0000313" key="2">
    <source>
        <dbReference type="EMBL" id="PRQ08112.1"/>
    </source>
</evidence>
<dbReference type="SUPFAM" id="SSF47616">
    <property type="entry name" value="GST C-terminal domain-like"/>
    <property type="match status" value="1"/>
</dbReference>